<dbReference type="EMBL" id="VOIH02000007">
    <property type="protein sequence ID" value="KAF3441411.1"/>
    <property type="molecule type" value="Genomic_DNA"/>
</dbReference>
<organism evidence="7 8">
    <name type="scientific">Rhamnella rubrinervis</name>
    <dbReference type="NCBI Taxonomy" id="2594499"/>
    <lineage>
        <taxon>Eukaryota</taxon>
        <taxon>Viridiplantae</taxon>
        <taxon>Streptophyta</taxon>
        <taxon>Embryophyta</taxon>
        <taxon>Tracheophyta</taxon>
        <taxon>Spermatophyta</taxon>
        <taxon>Magnoliopsida</taxon>
        <taxon>eudicotyledons</taxon>
        <taxon>Gunneridae</taxon>
        <taxon>Pentapetalae</taxon>
        <taxon>rosids</taxon>
        <taxon>fabids</taxon>
        <taxon>Rosales</taxon>
        <taxon>Rhamnaceae</taxon>
        <taxon>rhamnoid group</taxon>
        <taxon>Rhamneae</taxon>
        <taxon>Rhamnella</taxon>
    </lineage>
</organism>
<evidence type="ECO:0000256" key="5">
    <source>
        <dbReference type="SAM" id="MobiDB-lite"/>
    </source>
</evidence>
<evidence type="ECO:0000256" key="4">
    <source>
        <dbReference type="PIRSR" id="PIRSR610347-2"/>
    </source>
</evidence>
<dbReference type="GO" id="GO:0006281">
    <property type="term" value="P:DNA repair"/>
    <property type="evidence" value="ECO:0007669"/>
    <property type="project" value="InterPro"/>
</dbReference>
<keyword evidence="2" id="KW-0378">Hydrolase</keyword>
<dbReference type="InterPro" id="IPR010347">
    <property type="entry name" value="Tdp1"/>
</dbReference>
<dbReference type="CDD" id="cd00060">
    <property type="entry name" value="FHA"/>
    <property type="match status" value="1"/>
</dbReference>
<dbReference type="Gene3D" id="3.30.70.2330">
    <property type="match status" value="1"/>
</dbReference>
<proteinExistence type="predicted"/>
<dbReference type="Pfam" id="PF00498">
    <property type="entry name" value="FHA"/>
    <property type="match status" value="1"/>
</dbReference>
<feature type="region of interest" description="Disordered" evidence="5">
    <location>
        <begin position="1"/>
        <end position="32"/>
    </location>
</feature>
<dbReference type="SUPFAM" id="SSF49879">
    <property type="entry name" value="SMAD/FHA domain"/>
    <property type="match status" value="1"/>
</dbReference>
<dbReference type="CDD" id="cd09122">
    <property type="entry name" value="PLDc_Tdp1_1"/>
    <property type="match status" value="1"/>
</dbReference>
<feature type="binding site" evidence="4">
    <location>
        <position position="506"/>
    </location>
    <ligand>
        <name>substrate</name>
    </ligand>
</feature>
<evidence type="ECO:0000256" key="2">
    <source>
        <dbReference type="ARBA" id="ARBA00022801"/>
    </source>
</evidence>
<dbReference type="GO" id="GO:0016818">
    <property type="term" value="F:hydrolase activity, acting on acid anhydrides, in phosphorus-containing anhydrides"/>
    <property type="evidence" value="ECO:0007669"/>
    <property type="project" value="InterPro"/>
</dbReference>
<evidence type="ECO:0000259" key="6">
    <source>
        <dbReference type="PROSITE" id="PS50006"/>
    </source>
</evidence>
<dbReference type="Proteomes" id="UP000796880">
    <property type="component" value="Unassembled WGS sequence"/>
</dbReference>
<dbReference type="AlphaFoldDB" id="A0A8K0E374"/>
<evidence type="ECO:0000313" key="8">
    <source>
        <dbReference type="Proteomes" id="UP000796880"/>
    </source>
</evidence>
<keyword evidence="1" id="KW-0479">Metal-binding</keyword>
<evidence type="ECO:0000313" key="7">
    <source>
        <dbReference type="EMBL" id="KAF3441411.1"/>
    </source>
</evidence>
<dbReference type="SUPFAM" id="SSF56024">
    <property type="entry name" value="Phospholipase D/nuclease"/>
    <property type="match status" value="2"/>
</dbReference>
<dbReference type="Gene3D" id="3.30.870.10">
    <property type="entry name" value="Endonuclease Chain A"/>
    <property type="match status" value="2"/>
</dbReference>
<evidence type="ECO:0000256" key="1">
    <source>
        <dbReference type="ARBA" id="ARBA00022723"/>
    </source>
</evidence>
<protein>
    <recommendedName>
        <fullName evidence="6">FHA domain-containing protein</fullName>
    </recommendedName>
</protein>
<dbReference type="OrthoDB" id="47785at2759"/>
<dbReference type="InterPro" id="IPR000253">
    <property type="entry name" value="FHA_dom"/>
</dbReference>
<dbReference type="SMART" id="SM00240">
    <property type="entry name" value="FHA"/>
    <property type="match status" value="1"/>
</dbReference>
<accession>A0A8K0E374</accession>
<dbReference type="GO" id="GO:0003676">
    <property type="term" value="F:nucleic acid binding"/>
    <property type="evidence" value="ECO:0007669"/>
    <property type="project" value="InterPro"/>
</dbReference>
<keyword evidence="8" id="KW-1185">Reference proteome</keyword>
<comment type="caution">
    <text evidence="7">The sequence shown here is derived from an EMBL/GenBank/DDBJ whole genome shotgun (WGS) entry which is preliminary data.</text>
</comment>
<gene>
    <name evidence="7" type="ORF">FNV43_RR15325</name>
</gene>
<sequence length="1110" mass="123450">MEDFCTRSTKNNCNKKNKRSRGGRECSIRPRKKPGTSVVAKKALVDVTSLGVPLISAASGSSADSITLYPDRPYTIGRSGRYSHFVFDNRRVGRRHCQILFDVLLRKLYILDGALYSISGGCLLVHEFRKRVRWVCQKREVEDCSKVRASLNGVFVNGVRVRTGMAVELSAGDEVSLVCGREGFCCFPIRIGFFIRRIVFEEELFLSEPRPQKELFEMVTSSSSQSRGSKRIFASKIDAFALSESKCGSLIARATGLLSQCTHILLSDDPVSYIRACATKNSETQSRDFSCNAVKCFPGWTPSELIGFSVLNNTPIGGNMESKRFSKDLLGSSSNLVNNDLANVCVRETAVVDNNSQFASFNSNTKSKDCFSNSGKKNPCGIAGSPPGRNFYLNRLGFMNYSSSSHHNVITLPELLYPVESISKIFIATFTSDILWFLSSCEIPSHLPLTVVCHNSESCWSSSLDKRSSVPYPDFPNLITVYPPFPEVIAFGKDSKKQGIACHHPKFFVLQRDDSLRVIITSANLVPTQWNSVTNTIWWQDFPHRTTPDYLPLFTQIHDVEINEDSKSDFASQLAGFMASLVTDVPSQAHWIVELTKYDFRGATGHLIASVPGIHSYRTPFKLQSMHFIPGELGLPSGKFLGSVEASVVGLSHLFHKAADSNGAHLRKLASYLRKSCIKGDGLLEIVLIRNKKVPADANAVSIFVPNPNDLSKEDCLQLGFLPRKTAKWVSPLWDVGFFRFSAYVCPKDALAAALGESNKQVPLLLHVSQGSNFQDIYKTIQPEHVIALCSLIASIQRPTGLWRLQEVLGRYKWPESLESDFIYGSSSVGSLVNAPFLAAFSAAAGKRSLQFDSEESDPERTWERLRTIDVLHDAVPHPQERVGHPMHSKVALRRFQSRRDASSFGWVYCGSHNFSAAAWGRPIYGSLGGKVNELGKANSSLGSKLHVCNYELGIIFIFPPTEAEDRACKSSMKLDDIVLPFVVPAPKYGPTDRPATAQAMREALTKLRDQERENLIEVEEIPDEEMKDLIEVEEIPDEEGESVEATDFVVDKKEEEEAYAEWEPYYLQQSAEVCGSVGWLLFVAQHSICQLNDGKVSQLPTRNIFLHPP</sequence>
<feature type="active site" description="Nucleophile" evidence="3">
    <location>
        <position position="504"/>
    </location>
</feature>
<reference evidence="7" key="1">
    <citation type="submission" date="2020-03" db="EMBL/GenBank/DDBJ databases">
        <title>A high-quality chromosome-level genome assembly of a woody plant with both climbing and erect habits, Rhamnella rubrinervis.</title>
        <authorList>
            <person name="Lu Z."/>
            <person name="Yang Y."/>
            <person name="Zhu X."/>
            <person name="Sun Y."/>
        </authorList>
    </citation>
    <scope>NUCLEOTIDE SEQUENCE</scope>
    <source>
        <strain evidence="7">BYM</strain>
        <tissue evidence="7">Leaf</tissue>
    </source>
</reference>
<dbReference type="InterPro" id="IPR008984">
    <property type="entry name" value="SMAD_FHA_dom_sf"/>
</dbReference>
<dbReference type="GO" id="GO:0005634">
    <property type="term" value="C:nucleus"/>
    <property type="evidence" value="ECO:0007669"/>
    <property type="project" value="InterPro"/>
</dbReference>
<dbReference type="Gene3D" id="2.60.200.20">
    <property type="match status" value="1"/>
</dbReference>
<dbReference type="InterPro" id="IPR014905">
    <property type="entry name" value="HIRAN"/>
</dbReference>
<feature type="compositionally biased region" description="Low complexity" evidence="5">
    <location>
        <begin position="1"/>
        <end position="12"/>
    </location>
</feature>
<name>A0A8K0E374_9ROSA</name>
<dbReference type="PANTHER" id="PTHR12415:SF3">
    <property type="entry name" value="OS04G0403400 PROTEIN"/>
    <property type="match status" value="1"/>
</dbReference>
<dbReference type="PROSITE" id="PS50006">
    <property type="entry name" value="FHA_DOMAIN"/>
    <property type="match status" value="1"/>
</dbReference>
<dbReference type="Pfam" id="PF08797">
    <property type="entry name" value="HIRAN"/>
    <property type="match status" value="1"/>
</dbReference>
<dbReference type="GO" id="GO:0008081">
    <property type="term" value="F:phosphoric diester hydrolase activity"/>
    <property type="evidence" value="ECO:0007669"/>
    <property type="project" value="InterPro"/>
</dbReference>
<dbReference type="Pfam" id="PF06087">
    <property type="entry name" value="Tyr-DNA_phospho"/>
    <property type="match status" value="2"/>
</dbReference>
<feature type="domain" description="FHA" evidence="6">
    <location>
        <begin position="74"/>
        <end position="161"/>
    </location>
</feature>
<dbReference type="GO" id="GO:0008270">
    <property type="term" value="F:zinc ion binding"/>
    <property type="evidence" value="ECO:0007669"/>
    <property type="project" value="InterPro"/>
</dbReference>
<dbReference type="PANTHER" id="PTHR12415">
    <property type="entry name" value="TYROSYL-DNA PHOSPHODIESTERASE 1"/>
    <property type="match status" value="1"/>
</dbReference>
<evidence type="ECO:0000256" key="3">
    <source>
        <dbReference type="PIRSR" id="PIRSR610347-1"/>
    </source>
</evidence>